<dbReference type="PROSITE" id="PS51257">
    <property type="entry name" value="PROKAR_LIPOPROTEIN"/>
    <property type="match status" value="1"/>
</dbReference>
<proteinExistence type="predicted"/>
<protein>
    <submittedName>
        <fullName evidence="3">CsgG/HfaB family protein</fullName>
    </submittedName>
</protein>
<evidence type="ECO:0000256" key="2">
    <source>
        <dbReference type="SAM" id="SignalP"/>
    </source>
</evidence>
<evidence type="ECO:0000313" key="3">
    <source>
        <dbReference type="EMBL" id="MFC3146729.1"/>
    </source>
</evidence>
<name>A0ABV7GYK1_9BURK</name>
<dbReference type="InterPro" id="IPR005534">
    <property type="entry name" value="Curli_assmbl/transp-comp_CsgG"/>
</dbReference>
<dbReference type="RefSeq" id="WP_377301180.1">
    <property type="nucleotide sequence ID" value="NZ_CP180191.1"/>
</dbReference>
<evidence type="ECO:0000313" key="4">
    <source>
        <dbReference type="Proteomes" id="UP001595556"/>
    </source>
</evidence>
<comment type="caution">
    <text evidence="3">The sequence shown here is derived from an EMBL/GenBank/DDBJ whole genome shotgun (WGS) entry which is preliminary data.</text>
</comment>
<reference evidence="4" key="1">
    <citation type="journal article" date="2019" name="Int. J. Syst. Evol. Microbiol.">
        <title>The Global Catalogue of Microorganisms (GCM) 10K type strain sequencing project: providing services to taxonomists for standard genome sequencing and annotation.</title>
        <authorList>
            <consortium name="The Broad Institute Genomics Platform"/>
            <consortium name="The Broad Institute Genome Sequencing Center for Infectious Disease"/>
            <person name="Wu L."/>
            <person name="Ma J."/>
        </authorList>
    </citation>
    <scope>NUCLEOTIDE SEQUENCE [LARGE SCALE GENOMIC DNA]</scope>
    <source>
        <strain evidence="4">KCTC 52168</strain>
    </source>
</reference>
<accession>A0ABV7GYK1</accession>
<dbReference type="Pfam" id="PF03783">
    <property type="entry name" value="CsgG"/>
    <property type="match status" value="1"/>
</dbReference>
<dbReference type="EMBL" id="JBHRTI010000003">
    <property type="protein sequence ID" value="MFC3146729.1"/>
    <property type="molecule type" value="Genomic_DNA"/>
</dbReference>
<sequence length="287" mass="29694">MSARNPRRFAALSALLGALLLTACQGTMPQMGAGGTTATGSAGGADAQNANKQLEKCDETLGTVALDEDQTAPWWFSARDRKLGSTVPLLRLMIQQSNCFVIVERGRSFNNLERERNLARSGELRNNSSMQQGQMVAADYIIKPEIVFSEKGTGGMRGGIGTGALGAITAIAGSIRANEATTVLLMIDTRSSVQLIAAQGSAKNYDFAGMGFLGGGAGIAGLGGYSNTPEGKVITAAFMDSYNQVVKAARNYRAQTVKGGLGTGGRLGVQGGSTPAGQAVGNPPQKK</sequence>
<keyword evidence="2" id="KW-0732">Signal</keyword>
<keyword evidence="4" id="KW-1185">Reference proteome</keyword>
<dbReference type="Proteomes" id="UP001595556">
    <property type="component" value="Unassembled WGS sequence"/>
</dbReference>
<evidence type="ECO:0000256" key="1">
    <source>
        <dbReference type="SAM" id="MobiDB-lite"/>
    </source>
</evidence>
<feature type="region of interest" description="Disordered" evidence="1">
    <location>
        <begin position="264"/>
        <end position="287"/>
    </location>
</feature>
<organism evidence="3 4">
    <name type="scientific">Piscinibacterium candidicorallinum</name>
    <dbReference type="NCBI Taxonomy" id="1793872"/>
    <lineage>
        <taxon>Bacteria</taxon>
        <taxon>Pseudomonadati</taxon>
        <taxon>Pseudomonadota</taxon>
        <taxon>Betaproteobacteria</taxon>
        <taxon>Burkholderiales</taxon>
        <taxon>Piscinibacterium</taxon>
    </lineage>
</organism>
<feature type="chain" id="PRO_5045376727" evidence="2">
    <location>
        <begin position="24"/>
        <end position="287"/>
    </location>
</feature>
<feature type="signal peptide" evidence="2">
    <location>
        <begin position="1"/>
        <end position="23"/>
    </location>
</feature>
<gene>
    <name evidence="3" type="ORF">ACFOEN_03630</name>
</gene>